<comment type="subunit">
    <text evidence="3">Homodimer.</text>
</comment>
<dbReference type="Pfam" id="PF00155">
    <property type="entry name" value="Aminotran_1_2"/>
    <property type="match status" value="1"/>
</dbReference>
<accession>M2XYX1</accession>
<evidence type="ECO:0000256" key="1">
    <source>
        <dbReference type="ARBA" id="ARBA00001933"/>
    </source>
</evidence>
<dbReference type="GO" id="GO:0005739">
    <property type="term" value="C:mitochondrion"/>
    <property type="evidence" value="ECO:0007669"/>
    <property type="project" value="TreeGrafter"/>
</dbReference>
<comment type="cofactor">
    <cofactor evidence="1">
        <name>pyridoxal 5'-phosphate</name>
        <dbReference type="ChEBI" id="CHEBI:597326"/>
    </cofactor>
</comment>
<dbReference type="KEGG" id="gsl:Gasu_38180"/>
<dbReference type="CDD" id="cd00609">
    <property type="entry name" value="AAT_like"/>
    <property type="match status" value="1"/>
</dbReference>
<gene>
    <name evidence="8" type="ORF">Gasu_38180</name>
</gene>
<dbReference type="GO" id="GO:0004069">
    <property type="term" value="F:L-aspartate:2-oxoglutarate aminotransferase activity"/>
    <property type="evidence" value="ECO:0007669"/>
    <property type="project" value="UniProtKB-EC"/>
</dbReference>
<dbReference type="InterPro" id="IPR000796">
    <property type="entry name" value="Asp_trans"/>
</dbReference>
<dbReference type="PANTHER" id="PTHR11879:SF22">
    <property type="entry name" value="ASPARTATE AMINOTRANSFERASE, MITOCHONDRIAL"/>
    <property type="match status" value="1"/>
</dbReference>
<dbReference type="InterPro" id="IPR004839">
    <property type="entry name" value="Aminotransferase_I/II_large"/>
</dbReference>
<reference evidence="9" key="1">
    <citation type="journal article" date="2013" name="Science">
        <title>Gene transfer from bacteria and archaea facilitated evolution of an extremophilic eukaryote.</title>
        <authorList>
            <person name="Schonknecht G."/>
            <person name="Chen W.H."/>
            <person name="Ternes C.M."/>
            <person name="Barbier G.G."/>
            <person name="Shrestha R.P."/>
            <person name="Stanke M."/>
            <person name="Brautigam A."/>
            <person name="Baker B.J."/>
            <person name="Banfield J.F."/>
            <person name="Garavito R.M."/>
            <person name="Carr K."/>
            <person name="Wilkerson C."/>
            <person name="Rensing S.A."/>
            <person name="Gagneul D."/>
            <person name="Dickenson N.E."/>
            <person name="Oesterhelt C."/>
            <person name="Lercher M.J."/>
            <person name="Weber A.P."/>
        </authorList>
    </citation>
    <scope>NUCLEOTIDE SEQUENCE [LARGE SCALE GENOMIC DNA]</scope>
    <source>
        <strain evidence="9">074W</strain>
    </source>
</reference>
<dbReference type="OrthoDB" id="6752799at2759"/>
<dbReference type="Proteomes" id="UP000030680">
    <property type="component" value="Unassembled WGS sequence"/>
</dbReference>
<dbReference type="PRINTS" id="PR00799">
    <property type="entry name" value="TRANSAMINASE"/>
</dbReference>
<dbReference type="GeneID" id="17087620"/>
<evidence type="ECO:0000256" key="5">
    <source>
        <dbReference type="ARBA" id="ARBA00022679"/>
    </source>
</evidence>
<organism evidence="8 9">
    <name type="scientific">Galdieria sulphuraria</name>
    <name type="common">Red alga</name>
    <dbReference type="NCBI Taxonomy" id="130081"/>
    <lineage>
        <taxon>Eukaryota</taxon>
        <taxon>Rhodophyta</taxon>
        <taxon>Bangiophyceae</taxon>
        <taxon>Galdieriales</taxon>
        <taxon>Galdieriaceae</taxon>
        <taxon>Galdieria</taxon>
    </lineage>
</organism>
<dbReference type="eggNOG" id="KOG1411">
    <property type="taxonomic scope" value="Eukaryota"/>
</dbReference>
<dbReference type="Gene3D" id="3.90.1150.10">
    <property type="entry name" value="Aspartate Aminotransferase, domain 1"/>
    <property type="match status" value="1"/>
</dbReference>
<keyword evidence="9" id="KW-1185">Reference proteome</keyword>
<dbReference type="AlphaFoldDB" id="M2XYX1"/>
<name>M2XYX1_GALSU</name>
<evidence type="ECO:0000256" key="6">
    <source>
        <dbReference type="ARBA" id="ARBA00022898"/>
    </source>
</evidence>
<feature type="domain" description="Aminotransferase class I/classII large" evidence="7">
    <location>
        <begin position="79"/>
        <end position="466"/>
    </location>
</feature>
<evidence type="ECO:0000259" key="7">
    <source>
        <dbReference type="Pfam" id="PF00155"/>
    </source>
</evidence>
<evidence type="ECO:0000313" key="8">
    <source>
        <dbReference type="EMBL" id="EME28769.1"/>
    </source>
</evidence>
<dbReference type="Gene3D" id="3.40.640.10">
    <property type="entry name" value="Type I PLP-dependent aspartate aminotransferase-like (Major domain)"/>
    <property type="match status" value="1"/>
</dbReference>
<dbReference type="GO" id="GO:0030170">
    <property type="term" value="F:pyridoxal phosphate binding"/>
    <property type="evidence" value="ECO:0007669"/>
    <property type="project" value="InterPro"/>
</dbReference>
<evidence type="ECO:0000256" key="2">
    <source>
        <dbReference type="ARBA" id="ARBA00007441"/>
    </source>
</evidence>
<dbReference type="InterPro" id="IPR015424">
    <property type="entry name" value="PyrdxlP-dep_Trfase"/>
</dbReference>
<dbReference type="InterPro" id="IPR015421">
    <property type="entry name" value="PyrdxlP-dep_Trfase_major"/>
</dbReference>
<keyword evidence="5 8" id="KW-0808">Transferase</keyword>
<dbReference type="STRING" id="130081.M2XYX1"/>
<evidence type="ECO:0000313" key="9">
    <source>
        <dbReference type="Proteomes" id="UP000030680"/>
    </source>
</evidence>
<dbReference type="Gramene" id="EME28769">
    <property type="protein sequence ID" value="EME28769"/>
    <property type="gene ID" value="Gasu_38180"/>
</dbReference>
<evidence type="ECO:0000256" key="3">
    <source>
        <dbReference type="ARBA" id="ARBA00011738"/>
    </source>
</evidence>
<proteinExistence type="inferred from homology"/>
<dbReference type="RefSeq" id="XP_005705289.1">
    <property type="nucleotide sequence ID" value="XM_005705232.1"/>
</dbReference>
<dbReference type="EC" id="2.6.1.1" evidence="8"/>
<protein>
    <submittedName>
        <fullName evidence="8">Aspartate aminotransferase</fullName>
        <ecNumber evidence="8">2.6.1.1</ecNumber>
    </submittedName>
</protein>
<comment type="similarity">
    <text evidence="2">Belongs to the class-I pyridoxal-phosphate-dependent aminotransferase family.</text>
</comment>
<keyword evidence="6" id="KW-0663">Pyridoxal phosphate</keyword>
<dbReference type="GO" id="GO:0006520">
    <property type="term" value="P:amino acid metabolic process"/>
    <property type="evidence" value="ECO:0007669"/>
    <property type="project" value="InterPro"/>
</dbReference>
<dbReference type="SUPFAM" id="SSF53383">
    <property type="entry name" value="PLP-dependent transferases"/>
    <property type="match status" value="1"/>
</dbReference>
<keyword evidence="4 8" id="KW-0032">Aminotransferase</keyword>
<sequence>MIKLLQTCRKICPYSSIRRSFYSSRYNGRPYRDLFSERKEPFGKMPKEGTQDIWKNLSPATLENYLNTSLSYQKSEESNKLDLATDVLLDENGNPFVFESVLKAQERISPQAIFSTESSILGDQEFLDCALELAYGSEIYQREHIAAVETVGGTSALRTAFEFISRCFISLDGQKPRVYVPNMTWPNHKDIIRSAGLKMRDYRSYRKNLQGVDLKSCLSDLFRATKGSVALLQASGQNPTGMHMKAAFYLLVIECTHLGTDFLPEQWQELSQILKDRKYLCVVDMAHQGLVHGNIDTDALGLRQLIQDGHQVIVCQSLSKSFSLQGNAIGTLSVVTSNQQEKESVWSHLRSLTHSMYCHVPNYGRLIVKTILLNEELRNEWIEESRKLVERIQETRQALHDKLVSLDTPVDWSFLLQQKGMFLFTALEIEQVEQLRKGYGIYLQPDGRLNLGALRMSQVERVATSIQKVIHIKETQVKEKEAEEE</sequence>
<evidence type="ECO:0000256" key="4">
    <source>
        <dbReference type="ARBA" id="ARBA00022576"/>
    </source>
</evidence>
<dbReference type="EMBL" id="KB454516">
    <property type="protein sequence ID" value="EME28769.1"/>
    <property type="molecule type" value="Genomic_DNA"/>
</dbReference>
<dbReference type="InterPro" id="IPR015422">
    <property type="entry name" value="PyrdxlP-dep_Trfase_small"/>
</dbReference>
<dbReference type="PANTHER" id="PTHR11879">
    <property type="entry name" value="ASPARTATE AMINOTRANSFERASE"/>
    <property type="match status" value="1"/>
</dbReference>